<accession>A0AAV9ZY88</accession>
<gene>
    <name evidence="1" type="ORF">R3P38DRAFT_2800142</name>
</gene>
<comment type="caution">
    <text evidence="1">The sequence shown here is derived from an EMBL/GenBank/DDBJ whole genome shotgun (WGS) entry which is preliminary data.</text>
</comment>
<protein>
    <submittedName>
        <fullName evidence="1">Uncharacterized protein</fullName>
    </submittedName>
</protein>
<sequence>MSLLPSPIPTLTRARRRRFILHLPIPLGHRVINSSATQAPSKSAHGPRSEAGFLSSRPFVFVHTDPSTVLSISLLYPLPSRPTFLDWDPLLPVVRRTAGGVMRTRSTDKRCLILTISSRRDLLITLAYINAVYSPLQEARSVPRQPEVYSSGV</sequence>
<name>A0AAV9ZY88_9AGAR</name>
<dbReference type="Proteomes" id="UP001362999">
    <property type="component" value="Unassembled WGS sequence"/>
</dbReference>
<keyword evidence="2" id="KW-1185">Reference proteome</keyword>
<evidence type="ECO:0000313" key="2">
    <source>
        <dbReference type="Proteomes" id="UP001362999"/>
    </source>
</evidence>
<reference evidence="1 2" key="1">
    <citation type="journal article" date="2024" name="J Genomics">
        <title>Draft genome sequencing and assembly of Favolaschia claudopus CIRM-BRFM 2984 isolated from oak limbs.</title>
        <authorList>
            <person name="Navarro D."/>
            <person name="Drula E."/>
            <person name="Chaduli D."/>
            <person name="Cazenave R."/>
            <person name="Ahrendt S."/>
            <person name="Wang J."/>
            <person name="Lipzen A."/>
            <person name="Daum C."/>
            <person name="Barry K."/>
            <person name="Grigoriev I.V."/>
            <person name="Favel A."/>
            <person name="Rosso M.N."/>
            <person name="Martin F."/>
        </authorList>
    </citation>
    <scope>NUCLEOTIDE SEQUENCE [LARGE SCALE GENOMIC DNA]</scope>
    <source>
        <strain evidence="1 2">CIRM-BRFM 2984</strain>
    </source>
</reference>
<dbReference type="AlphaFoldDB" id="A0AAV9ZY88"/>
<dbReference type="EMBL" id="JAWWNJ010000099">
    <property type="protein sequence ID" value="KAK6996104.1"/>
    <property type="molecule type" value="Genomic_DNA"/>
</dbReference>
<organism evidence="1 2">
    <name type="scientific">Favolaschia claudopus</name>
    <dbReference type="NCBI Taxonomy" id="2862362"/>
    <lineage>
        <taxon>Eukaryota</taxon>
        <taxon>Fungi</taxon>
        <taxon>Dikarya</taxon>
        <taxon>Basidiomycota</taxon>
        <taxon>Agaricomycotina</taxon>
        <taxon>Agaricomycetes</taxon>
        <taxon>Agaricomycetidae</taxon>
        <taxon>Agaricales</taxon>
        <taxon>Marasmiineae</taxon>
        <taxon>Mycenaceae</taxon>
        <taxon>Favolaschia</taxon>
    </lineage>
</organism>
<evidence type="ECO:0000313" key="1">
    <source>
        <dbReference type="EMBL" id="KAK6996104.1"/>
    </source>
</evidence>
<proteinExistence type="predicted"/>